<gene>
    <name evidence="1" type="ORF">BN961_00508</name>
</gene>
<dbReference type="EMBL" id="CCAZ020000001">
    <property type="protein sequence ID" value="CEG07127.1"/>
    <property type="molecule type" value="Genomic_DNA"/>
</dbReference>
<protein>
    <submittedName>
        <fullName evidence="1">Uncharacterized protein</fullName>
    </submittedName>
</protein>
<evidence type="ECO:0000313" key="1">
    <source>
        <dbReference type="EMBL" id="CEG07127.1"/>
    </source>
</evidence>
<dbReference type="AlphaFoldDB" id="A0A090MLD0"/>
<comment type="caution">
    <text evidence="1">The sequence shown here is derived from an EMBL/GenBank/DDBJ whole genome shotgun (WGS) entry which is preliminary data.</text>
</comment>
<dbReference type="Proteomes" id="UP000035762">
    <property type="component" value="Unassembled WGS sequence"/>
</dbReference>
<evidence type="ECO:0000313" key="2">
    <source>
        <dbReference type="Proteomes" id="UP000035762"/>
    </source>
</evidence>
<organism evidence="1 2">
    <name type="scientific">Afipia felis</name>
    <name type="common">Cat scratch disease bacillus</name>
    <dbReference type="NCBI Taxonomy" id="1035"/>
    <lineage>
        <taxon>Bacteria</taxon>
        <taxon>Pseudomonadati</taxon>
        <taxon>Pseudomonadota</taxon>
        <taxon>Alphaproteobacteria</taxon>
        <taxon>Hyphomicrobiales</taxon>
        <taxon>Nitrobacteraceae</taxon>
        <taxon>Afipia</taxon>
    </lineage>
</organism>
<proteinExistence type="predicted"/>
<reference evidence="1 2" key="1">
    <citation type="journal article" date="2014" name="Genome Announc.">
        <title>Genome Sequence of Afipia felis Strain 76713, Isolated in Hospital Water Using an Amoeba Co-Culture Procedure.</title>
        <authorList>
            <person name="Benamar S."/>
            <person name="La Scola B."/>
            <person name="Croce O."/>
        </authorList>
    </citation>
    <scope>NUCLEOTIDE SEQUENCE [LARGE SCALE GENOMIC DNA]</scope>
    <source>
        <strain evidence="1 2">76713</strain>
    </source>
</reference>
<sequence length="144" mass="16520">MQERFDLARELLREVLQLRAEPRFEPLSRPDQFLAERRQRRAAAALALDERRAEECRPLLDQIPDVPVRQIGVRGGAGEFSGLPNLIEDAKHDDGSLWAAFFTKSPDRFDFDMKHRASLMYLCSYAGNACALDIIFFIEEILLP</sequence>
<accession>A0A090MLD0</accession>
<keyword evidence="2" id="KW-1185">Reference proteome</keyword>
<name>A0A090MLD0_AFIFE</name>
<dbReference type="STRING" id="1035.BN961_00508"/>